<comment type="similarity">
    <text evidence="2">Belongs to the HD-ZIP homeobox family. Class IV subfamily.</text>
</comment>
<accession>A0AAD7Q6E9</accession>
<evidence type="ECO:0000256" key="12">
    <source>
        <dbReference type="SAM" id="MobiDB-lite"/>
    </source>
</evidence>
<keyword evidence="8 9" id="KW-0539">Nucleus</keyword>
<dbReference type="GO" id="GO:0000981">
    <property type="term" value="F:DNA-binding transcription factor activity, RNA polymerase II-specific"/>
    <property type="evidence" value="ECO:0007669"/>
    <property type="project" value="InterPro"/>
</dbReference>
<keyword evidence="16" id="KW-1185">Reference proteome</keyword>
<keyword evidence="4 11" id="KW-0175">Coiled coil</keyword>
<dbReference type="PROSITE" id="PS50071">
    <property type="entry name" value="HOMEOBOX_2"/>
    <property type="match status" value="1"/>
</dbReference>
<evidence type="ECO:0000256" key="7">
    <source>
        <dbReference type="ARBA" id="ARBA00023163"/>
    </source>
</evidence>
<dbReference type="EMBL" id="JARAOO010000003">
    <property type="protein sequence ID" value="KAJ7975676.1"/>
    <property type="molecule type" value="Genomic_DNA"/>
</dbReference>
<dbReference type="KEGG" id="qsa:O6P43_005565"/>
<keyword evidence="6 9" id="KW-0371">Homeobox</keyword>
<dbReference type="InterPro" id="IPR042160">
    <property type="entry name" value="HD-Zip_IV"/>
</dbReference>
<keyword evidence="7" id="KW-0804">Transcription</keyword>
<evidence type="ECO:0000256" key="1">
    <source>
        <dbReference type="ARBA" id="ARBA00004123"/>
    </source>
</evidence>
<dbReference type="PROSITE" id="PS00027">
    <property type="entry name" value="HOMEOBOX_1"/>
    <property type="match status" value="1"/>
</dbReference>
<evidence type="ECO:0000256" key="6">
    <source>
        <dbReference type="ARBA" id="ARBA00023155"/>
    </source>
</evidence>
<dbReference type="Proteomes" id="UP001163823">
    <property type="component" value="Chromosome 3"/>
</dbReference>
<organism evidence="15 16">
    <name type="scientific">Quillaja saponaria</name>
    <name type="common">Soap bark tree</name>
    <dbReference type="NCBI Taxonomy" id="32244"/>
    <lineage>
        <taxon>Eukaryota</taxon>
        <taxon>Viridiplantae</taxon>
        <taxon>Streptophyta</taxon>
        <taxon>Embryophyta</taxon>
        <taxon>Tracheophyta</taxon>
        <taxon>Spermatophyta</taxon>
        <taxon>Magnoliopsida</taxon>
        <taxon>eudicotyledons</taxon>
        <taxon>Gunneridae</taxon>
        <taxon>Pentapetalae</taxon>
        <taxon>rosids</taxon>
        <taxon>fabids</taxon>
        <taxon>Fabales</taxon>
        <taxon>Quillajaceae</taxon>
        <taxon>Quillaja</taxon>
    </lineage>
</organism>
<dbReference type="InterPro" id="IPR002913">
    <property type="entry name" value="START_lipid-bd_dom"/>
</dbReference>
<dbReference type="EMBL" id="JARAOO010000003">
    <property type="protein sequence ID" value="KAJ7975677.1"/>
    <property type="molecule type" value="Genomic_DNA"/>
</dbReference>
<dbReference type="GO" id="GO:0003677">
    <property type="term" value="F:DNA binding"/>
    <property type="evidence" value="ECO:0007669"/>
    <property type="project" value="UniProtKB-UniRule"/>
</dbReference>
<evidence type="ECO:0000256" key="5">
    <source>
        <dbReference type="ARBA" id="ARBA00023125"/>
    </source>
</evidence>
<feature type="region of interest" description="Disordered" evidence="12">
    <location>
        <begin position="1"/>
        <end position="40"/>
    </location>
</feature>
<comment type="subcellular location">
    <subcellularLocation>
        <location evidence="1 9 10">Nucleus</location>
    </subcellularLocation>
</comment>
<evidence type="ECO:0000259" key="13">
    <source>
        <dbReference type="PROSITE" id="PS50071"/>
    </source>
</evidence>
<evidence type="ECO:0000256" key="3">
    <source>
        <dbReference type="ARBA" id="ARBA00023015"/>
    </source>
</evidence>
<dbReference type="PROSITE" id="PS50848">
    <property type="entry name" value="START"/>
    <property type="match status" value="1"/>
</dbReference>
<feature type="coiled-coil region" evidence="11">
    <location>
        <begin position="86"/>
        <end position="113"/>
    </location>
</feature>
<dbReference type="InterPro" id="IPR001356">
    <property type="entry name" value="HD"/>
</dbReference>
<dbReference type="CDD" id="cd00086">
    <property type="entry name" value="homeodomain"/>
    <property type="match status" value="1"/>
</dbReference>
<dbReference type="Pfam" id="PF00046">
    <property type="entry name" value="Homeodomain"/>
    <property type="match status" value="1"/>
</dbReference>
<dbReference type="PANTHER" id="PTHR45654:SF49">
    <property type="entry name" value="HOMEOBOX LEUCINE ZIPPER PROTEIN"/>
    <property type="match status" value="1"/>
</dbReference>
<evidence type="ECO:0000256" key="11">
    <source>
        <dbReference type="SAM" id="Coils"/>
    </source>
</evidence>
<comment type="caution">
    <text evidence="15">The sequence shown here is derived from an EMBL/GenBank/DDBJ whole genome shotgun (WGS) entry which is preliminary data.</text>
</comment>
<reference evidence="15" key="1">
    <citation type="journal article" date="2023" name="Science">
        <title>Elucidation of the pathway for biosynthesis of saponin adjuvants from the soapbark tree.</title>
        <authorList>
            <person name="Reed J."/>
            <person name="Orme A."/>
            <person name="El-Demerdash A."/>
            <person name="Owen C."/>
            <person name="Martin L.B.B."/>
            <person name="Misra R.C."/>
            <person name="Kikuchi S."/>
            <person name="Rejzek M."/>
            <person name="Martin A.C."/>
            <person name="Harkess A."/>
            <person name="Leebens-Mack J."/>
            <person name="Louveau T."/>
            <person name="Stephenson M.J."/>
            <person name="Osbourn A."/>
        </authorList>
    </citation>
    <scope>NUCLEOTIDE SEQUENCE</scope>
    <source>
        <strain evidence="15">S10</strain>
    </source>
</reference>
<dbReference type="PANTHER" id="PTHR45654">
    <property type="entry name" value="HOMEOBOX-LEUCINE ZIPPER PROTEIN MERISTEM L1"/>
    <property type="match status" value="1"/>
</dbReference>
<evidence type="ECO:0000256" key="9">
    <source>
        <dbReference type="PROSITE-ProRule" id="PRU00108"/>
    </source>
</evidence>
<gene>
    <name evidence="15" type="ORF">O6P43_005565</name>
</gene>
<dbReference type="GO" id="GO:0005634">
    <property type="term" value="C:nucleus"/>
    <property type="evidence" value="ECO:0007669"/>
    <property type="project" value="UniProtKB-SubCell"/>
</dbReference>
<sequence length="721" mass="79375">MEGRNQMDVMEYENLSGSENLSGEEQEVVEDQRPRKRYHRHTPQQIQELESFFQEIPHPDENQRLGLSRRLGLSSKQVKFWFQNRRTQMKTQVERHENLILRQERENLLAENSVMKEAITNPMCNNCGGPAIPGRVSMEEHQLRAENARLKDELNRMSYLTNKFLGRPLSSLATPLAVPRFNSGLGLSVGRNGLGGLSTPATTVPLGLDLGNGGLPTSPAMPMRMMGDDVQMERTVLIDLALAAMDELMKMAQEDTPLWFKSLDGEKDLLNLEEYARTFPACIGSKPAGYVTEATKETGVVIINNLALRETLMDANRWAEMFPSLVARAITLDTILSGTGGSRNGSLQVMHAEVQMLSPLVPVRALKFLRFCKQQGEGLWAVVDVSTEMNRSGTYSNPSLLCRKLPSGCVVQDLPNGYSKVTWVEHTEYDESVIDQLYRPLVNSGIGFGAHRWIATLQRQCECMAILMSTLLPNDDNSVPISPAGKRSMLKLAQRMTKNFCAGVCASTARKWDKLHIGALGDDVKIMSRKNVSDPGEPLGIVLSAATSIWMPISRQRLFNLLRDERMRSEWDILSSGGPMQEIVHIATGQGLGNCVSLFRPTALNFKENSMVILQEAWTDDSSSLIVYAPVDMPSLEMVMNGGDSAYVALLPSGFAILPADNSGNGSCDGNDGGGCMLTVALQILVNSIPTAKLTVESVETVNGLITCTVRKIKAAAIRVA</sequence>
<name>A0AAD7Q6E9_QUISA</name>
<proteinExistence type="inferred from homology"/>
<evidence type="ECO:0000259" key="14">
    <source>
        <dbReference type="PROSITE" id="PS50848"/>
    </source>
</evidence>
<keyword evidence="5 9" id="KW-0238">DNA-binding</keyword>
<evidence type="ECO:0000313" key="15">
    <source>
        <dbReference type="EMBL" id="KAJ7975677.1"/>
    </source>
</evidence>
<feature type="domain" description="START" evidence="14">
    <location>
        <begin position="230"/>
        <end position="466"/>
    </location>
</feature>
<dbReference type="InterPro" id="IPR017970">
    <property type="entry name" value="Homeobox_CS"/>
</dbReference>
<dbReference type="InterPro" id="IPR057993">
    <property type="entry name" value="HD-Zip_IV_C"/>
</dbReference>
<dbReference type="SUPFAM" id="SSF46689">
    <property type="entry name" value="Homeodomain-like"/>
    <property type="match status" value="1"/>
</dbReference>
<evidence type="ECO:0000313" key="16">
    <source>
        <dbReference type="Proteomes" id="UP001163823"/>
    </source>
</evidence>
<feature type="DNA-binding region" description="Homeobox" evidence="9">
    <location>
        <begin position="34"/>
        <end position="93"/>
    </location>
</feature>
<evidence type="ECO:0000256" key="10">
    <source>
        <dbReference type="RuleBase" id="RU000682"/>
    </source>
</evidence>
<feature type="domain" description="Homeobox" evidence="13">
    <location>
        <begin position="32"/>
        <end position="92"/>
    </location>
</feature>
<dbReference type="CDD" id="cd08875">
    <property type="entry name" value="START_ArGLABRA2_like"/>
    <property type="match status" value="1"/>
</dbReference>
<dbReference type="SMART" id="SM00389">
    <property type="entry name" value="HOX"/>
    <property type="match status" value="1"/>
</dbReference>
<dbReference type="Gene3D" id="1.10.10.60">
    <property type="entry name" value="Homeodomain-like"/>
    <property type="match status" value="1"/>
</dbReference>
<protein>
    <submittedName>
        <fullName evidence="15">Homeobox leucine zipper protein</fullName>
    </submittedName>
</protein>
<dbReference type="InterPro" id="IPR009057">
    <property type="entry name" value="Homeodomain-like_sf"/>
</dbReference>
<dbReference type="SMART" id="SM00234">
    <property type="entry name" value="START"/>
    <property type="match status" value="1"/>
</dbReference>
<dbReference type="Pfam" id="PF25797">
    <property type="entry name" value="PDF2_C"/>
    <property type="match status" value="1"/>
</dbReference>
<dbReference type="AlphaFoldDB" id="A0AAD7Q6E9"/>
<evidence type="ECO:0000256" key="4">
    <source>
        <dbReference type="ARBA" id="ARBA00023054"/>
    </source>
</evidence>
<evidence type="ECO:0000256" key="8">
    <source>
        <dbReference type="ARBA" id="ARBA00023242"/>
    </source>
</evidence>
<keyword evidence="3" id="KW-0805">Transcription regulation</keyword>
<dbReference type="SUPFAM" id="SSF55961">
    <property type="entry name" value="Bet v1-like"/>
    <property type="match status" value="2"/>
</dbReference>
<dbReference type="FunFam" id="1.10.10.60:FF:000229">
    <property type="entry name" value="Homeobox-leucine zipper protein HDG1"/>
    <property type="match status" value="1"/>
</dbReference>
<evidence type="ECO:0000256" key="2">
    <source>
        <dbReference type="ARBA" id="ARBA00006789"/>
    </source>
</evidence>
<dbReference type="GO" id="GO:0008289">
    <property type="term" value="F:lipid binding"/>
    <property type="evidence" value="ECO:0007669"/>
    <property type="project" value="InterPro"/>
</dbReference>
<dbReference type="Pfam" id="PF01852">
    <property type="entry name" value="START"/>
    <property type="match status" value="1"/>
</dbReference>